<keyword evidence="4 6" id="KW-1133">Transmembrane helix</keyword>
<evidence type="ECO:0000256" key="6">
    <source>
        <dbReference type="SAM" id="Phobius"/>
    </source>
</evidence>
<evidence type="ECO:0000256" key="4">
    <source>
        <dbReference type="ARBA" id="ARBA00022989"/>
    </source>
</evidence>
<evidence type="ECO:0000256" key="5">
    <source>
        <dbReference type="ARBA" id="ARBA00023306"/>
    </source>
</evidence>
<organism evidence="8 9">
    <name type="scientific">Candidatus Nomurabacteria bacterium GW2011_GWC2_35_8</name>
    <dbReference type="NCBI Taxonomy" id="1618752"/>
    <lineage>
        <taxon>Bacteria</taxon>
        <taxon>Candidatus Nomuraibacteriota</taxon>
    </lineage>
</organism>
<evidence type="ECO:0000313" key="8">
    <source>
        <dbReference type="EMBL" id="KKP88846.1"/>
    </source>
</evidence>
<dbReference type="Proteomes" id="UP000034798">
    <property type="component" value="Unassembled WGS sequence"/>
</dbReference>
<keyword evidence="3 6" id="KW-0812">Transmembrane</keyword>
<comment type="caution">
    <text evidence="8">The sequence shown here is derived from an EMBL/GenBank/DDBJ whole genome shotgun (WGS) entry which is preliminary data.</text>
</comment>
<evidence type="ECO:0000313" key="9">
    <source>
        <dbReference type="Proteomes" id="UP000034798"/>
    </source>
</evidence>
<protein>
    <recommendedName>
        <fullName evidence="7">POTRA domain-containing protein</fullName>
    </recommendedName>
</protein>
<keyword evidence="2" id="KW-0132">Cell division</keyword>
<evidence type="ECO:0000256" key="3">
    <source>
        <dbReference type="ARBA" id="ARBA00022692"/>
    </source>
</evidence>
<keyword evidence="5" id="KW-0131">Cell cycle</keyword>
<gene>
    <name evidence="8" type="ORF">UR91_C0011G0006</name>
</gene>
<dbReference type="EMBL" id="LBQZ01000011">
    <property type="protein sequence ID" value="KKP88846.1"/>
    <property type="molecule type" value="Genomic_DNA"/>
</dbReference>
<reference evidence="8 9" key="1">
    <citation type="journal article" date="2015" name="Nature">
        <title>rRNA introns, odd ribosomes, and small enigmatic genomes across a large radiation of phyla.</title>
        <authorList>
            <person name="Brown C.T."/>
            <person name="Hug L.A."/>
            <person name="Thomas B.C."/>
            <person name="Sharon I."/>
            <person name="Castelle C.J."/>
            <person name="Singh A."/>
            <person name="Wilkins M.J."/>
            <person name="Williams K.H."/>
            <person name="Banfield J.F."/>
        </authorList>
    </citation>
    <scope>NUCLEOTIDE SEQUENCE [LARGE SCALE GENOMIC DNA]</scope>
</reference>
<accession>A0A0G0DJ67</accession>
<feature type="transmembrane region" description="Helical" evidence="6">
    <location>
        <begin position="23"/>
        <end position="44"/>
    </location>
</feature>
<dbReference type="InterPro" id="IPR013685">
    <property type="entry name" value="POTRA_FtsQ_type"/>
</dbReference>
<evidence type="ECO:0000256" key="2">
    <source>
        <dbReference type="ARBA" id="ARBA00022618"/>
    </source>
</evidence>
<sequence length="284" mass="33388">MRKRYILNSPGLLELKKRRRRIFLYKIFISLFLIAVILGSIVFISRDSNLNINKIEINGNKAIETKLIKEIVDKELAGNYFWFFPKTNFLFYPQNIIKTNLENSFKRIKDISVGVKNIKTLEISLTEREALYTWCGNVKEDLISSDKKCYFVDESGYIFDEAPYFSGEVYFKFYGPVDNENYFSKENFKQLVDFKDVLVTMGFKPISLYILNNGDVKIFLSVKNKISKEPYLIFKIDSDFKNVAENLESAISTEPLLSNLKNKYTLLQYIDLRFGNKVYYKFTR</sequence>
<keyword evidence="1" id="KW-1003">Cell membrane</keyword>
<name>A0A0G0DJ67_9BACT</name>
<evidence type="ECO:0000256" key="1">
    <source>
        <dbReference type="ARBA" id="ARBA00022475"/>
    </source>
</evidence>
<keyword evidence="6" id="KW-0472">Membrane</keyword>
<proteinExistence type="predicted"/>
<evidence type="ECO:0000259" key="7">
    <source>
        <dbReference type="Pfam" id="PF08478"/>
    </source>
</evidence>
<dbReference type="Pfam" id="PF08478">
    <property type="entry name" value="POTRA_1"/>
    <property type="match status" value="1"/>
</dbReference>
<feature type="domain" description="POTRA" evidence="7">
    <location>
        <begin position="51"/>
        <end position="128"/>
    </location>
</feature>
<dbReference type="AlphaFoldDB" id="A0A0G0DJ67"/>